<accession>A0A437ANX6</accession>
<dbReference type="OrthoDB" id="278325at2759"/>
<dbReference type="GO" id="GO:1990904">
    <property type="term" value="C:ribonucleoprotein complex"/>
    <property type="evidence" value="ECO:0007669"/>
    <property type="project" value="UniProtKB-KW"/>
</dbReference>
<sequence>MAFKQRLCSFTGRPISHTDRSSVQLTFAVLDDDGRATGDIQVFNVSGSIRNNGSIDEAVNEKLIGGTKLK</sequence>
<comment type="caution">
    <text evidence="4">The sequence shown here is derived from an EMBL/GenBank/DDBJ whole genome shotgun (WGS) entry which is preliminary data.</text>
</comment>
<dbReference type="Pfam" id="PF01249">
    <property type="entry name" value="Ribosomal_S21e"/>
    <property type="match status" value="1"/>
</dbReference>
<dbReference type="EMBL" id="RCSS01000154">
    <property type="protein sequence ID" value="RVD92727.1"/>
    <property type="molecule type" value="Genomic_DNA"/>
</dbReference>
<dbReference type="GO" id="GO:0003735">
    <property type="term" value="F:structural constituent of ribosome"/>
    <property type="evidence" value="ECO:0007669"/>
    <property type="project" value="InterPro"/>
</dbReference>
<evidence type="ECO:0000313" key="5">
    <source>
        <dbReference type="Proteomes" id="UP000282876"/>
    </source>
</evidence>
<reference evidence="4 5" key="1">
    <citation type="submission" date="2018-10" db="EMBL/GenBank/DDBJ databases">
        <title>Draft genome sequence of the microsporidian Tubulinosema ratisbonensis.</title>
        <authorList>
            <person name="Polonais V."/>
            <person name="Peyretaillade E."/>
            <person name="Niehus S."/>
            <person name="Wawrzyniak I."/>
            <person name="Franchet A."/>
            <person name="Gaspin C."/>
            <person name="Reichstadt M."/>
            <person name="Belser C."/>
            <person name="Labadie K."/>
            <person name="Delbac F."/>
            <person name="Ferrandon D."/>
        </authorList>
    </citation>
    <scope>NUCLEOTIDE SEQUENCE [LARGE SCALE GENOMIC DNA]</scope>
    <source>
        <strain evidence="4 5">Franzen</strain>
    </source>
</reference>
<evidence type="ECO:0000256" key="3">
    <source>
        <dbReference type="ARBA" id="ARBA00023274"/>
    </source>
</evidence>
<evidence type="ECO:0000256" key="2">
    <source>
        <dbReference type="ARBA" id="ARBA00022980"/>
    </source>
</evidence>
<name>A0A437ANX6_9MICR</name>
<dbReference type="Gene3D" id="3.30.1230.20">
    <property type="match status" value="1"/>
</dbReference>
<dbReference type="GO" id="GO:0006412">
    <property type="term" value="P:translation"/>
    <property type="evidence" value="ECO:0007669"/>
    <property type="project" value="InterPro"/>
</dbReference>
<dbReference type="InterPro" id="IPR001931">
    <property type="entry name" value="Ribosomal_eS21"/>
</dbReference>
<evidence type="ECO:0000313" key="4">
    <source>
        <dbReference type="EMBL" id="RVD92727.1"/>
    </source>
</evidence>
<protein>
    <submittedName>
        <fullName evidence="4">Ribosomal S21e</fullName>
    </submittedName>
</protein>
<keyword evidence="2" id="KW-0689">Ribosomal protein</keyword>
<evidence type="ECO:0000256" key="1">
    <source>
        <dbReference type="ARBA" id="ARBA00010228"/>
    </source>
</evidence>
<keyword evidence="5" id="KW-1185">Reference proteome</keyword>
<dbReference type="Proteomes" id="UP000282876">
    <property type="component" value="Unassembled WGS sequence"/>
</dbReference>
<keyword evidence="3" id="KW-0687">Ribonucleoprotein</keyword>
<dbReference type="VEuPathDB" id="MicrosporidiaDB:TUBRATIS_007560"/>
<organism evidence="4 5">
    <name type="scientific">Tubulinosema ratisbonensis</name>
    <dbReference type="NCBI Taxonomy" id="291195"/>
    <lineage>
        <taxon>Eukaryota</taxon>
        <taxon>Fungi</taxon>
        <taxon>Fungi incertae sedis</taxon>
        <taxon>Microsporidia</taxon>
        <taxon>Tubulinosematoidea</taxon>
        <taxon>Tubulinosematidae</taxon>
        <taxon>Tubulinosema</taxon>
    </lineage>
</organism>
<gene>
    <name evidence="4" type="ORF">TUBRATIS_007560</name>
</gene>
<comment type="similarity">
    <text evidence="1">Belongs to the eukaryotic ribosomal protein eS21 family.</text>
</comment>
<dbReference type="InterPro" id="IPR038579">
    <property type="entry name" value="Ribosomal_eS21_sf"/>
</dbReference>
<dbReference type="AlphaFoldDB" id="A0A437ANX6"/>
<proteinExistence type="inferred from homology"/>
<dbReference type="GO" id="GO:0005840">
    <property type="term" value="C:ribosome"/>
    <property type="evidence" value="ECO:0007669"/>
    <property type="project" value="UniProtKB-KW"/>
</dbReference>